<keyword evidence="9" id="KW-1185">Reference proteome</keyword>
<sequence length="365" mass="38640">MKAAVLFKVNEPLQVVDVELDPPKAGEVRVKMKAAGVCQSDWHMINGDWPTQLPLVPGHEAAGIVEEVGAGVTSVKAGDHVIFSFRPQCGQCRYCSAGRPVLCIGRNNSPGATLFDGTLRLKHQGTGLYQMARIGTFSEQVVVPAEMVVPIRKDMPWPQAALVGCCVATGVGAVTRHAKIEAGSTVLVIGCGGVGLNIVQGAALSGARKIIACDLLDRKLEIARKFGATDTINTTTEKVVDQIKALTGGLGVDYAFDAVSIDKTQALAIDAICPGGHAVTVGVPPITMRATYSPFAMVFGEKVVSGTFYGSVRPSVDFPVLVDHYMNKRLNLDGLISRTYKLGEINDGFKAMMAGEVARGVVVFD</sequence>
<dbReference type="SUPFAM" id="SSF51735">
    <property type="entry name" value="NAD(P)-binding Rossmann-fold domains"/>
    <property type="match status" value="1"/>
</dbReference>
<keyword evidence="3 6" id="KW-0862">Zinc</keyword>
<dbReference type="InterPro" id="IPR013149">
    <property type="entry name" value="ADH-like_C"/>
</dbReference>
<dbReference type="InterPro" id="IPR002328">
    <property type="entry name" value="ADH_Zn_CS"/>
</dbReference>
<accession>A0A5C8PH43</accession>
<keyword evidence="5" id="KW-0520">NAD</keyword>
<reference evidence="8 9" key="1">
    <citation type="submission" date="2019-06" db="EMBL/GenBank/DDBJ databases">
        <title>New taxonomy in bacterial strain CC-CFT640, isolated from vineyard.</title>
        <authorList>
            <person name="Lin S.-Y."/>
            <person name="Tsai C.-F."/>
            <person name="Young C.-C."/>
        </authorList>
    </citation>
    <scope>NUCLEOTIDE SEQUENCE [LARGE SCALE GENOMIC DNA]</scope>
    <source>
        <strain evidence="8 9">CC-CFT640</strain>
    </source>
</reference>
<dbReference type="PANTHER" id="PTHR43880">
    <property type="entry name" value="ALCOHOL DEHYDROGENASE"/>
    <property type="match status" value="1"/>
</dbReference>
<evidence type="ECO:0000256" key="4">
    <source>
        <dbReference type="ARBA" id="ARBA00023002"/>
    </source>
</evidence>
<dbReference type="InterPro" id="IPR020843">
    <property type="entry name" value="ER"/>
</dbReference>
<evidence type="ECO:0000256" key="3">
    <source>
        <dbReference type="ARBA" id="ARBA00022833"/>
    </source>
</evidence>
<evidence type="ECO:0000256" key="1">
    <source>
        <dbReference type="ARBA" id="ARBA00001947"/>
    </source>
</evidence>
<evidence type="ECO:0000259" key="7">
    <source>
        <dbReference type="SMART" id="SM00829"/>
    </source>
</evidence>
<dbReference type="SMART" id="SM00829">
    <property type="entry name" value="PKS_ER"/>
    <property type="match status" value="1"/>
</dbReference>
<dbReference type="InterPro" id="IPR036291">
    <property type="entry name" value="NAD(P)-bd_dom_sf"/>
</dbReference>
<dbReference type="FunFam" id="3.40.50.720:FF:000003">
    <property type="entry name" value="S-(hydroxymethyl)glutathione dehydrogenase"/>
    <property type="match status" value="1"/>
</dbReference>
<dbReference type="InterPro" id="IPR011032">
    <property type="entry name" value="GroES-like_sf"/>
</dbReference>
<feature type="domain" description="Enoyl reductase (ER)" evidence="7">
    <location>
        <begin position="8"/>
        <end position="362"/>
    </location>
</feature>
<dbReference type="Proteomes" id="UP000321638">
    <property type="component" value="Unassembled WGS sequence"/>
</dbReference>
<dbReference type="RefSeq" id="WP_147849177.1">
    <property type="nucleotide sequence ID" value="NZ_DATAJT010000393.1"/>
</dbReference>
<dbReference type="Gene3D" id="3.90.180.10">
    <property type="entry name" value="Medium-chain alcohol dehydrogenases, catalytic domain"/>
    <property type="match status" value="1"/>
</dbReference>
<dbReference type="Pfam" id="PF08240">
    <property type="entry name" value="ADH_N"/>
    <property type="match status" value="1"/>
</dbReference>
<protein>
    <submittedName>
        <fullName evidence="8">Zn-dependent alcohol dehydrogenase</fullName>
    </submittedName>
</protein>
<gene>
    <name evidence="8" type="ORF">FHP25_22255</name>
</gene>
<proteinExistence type="inferred from homology"/>
<dbReference type="EMBL" id="VDUZ01000027">
    <property type="protein sequence ID" value="TXL73157.1"/>
    <property type="molecule type" value="Genomic_DNA"/>
</dbReference>
<dbReference type="Pfam" id="PF00107">
    <property type="entry name" value="ADH_zinc_N"/>
    <property type="match status" value="1"/>
</dbReference>
<dbReference type="AlphaFoldDB" id="A0A5C8PH43"/>
<dbReference type="InterPro" id="IPR013154">
    <property type="entry name" value="ADH-like_N"/>
</dbReference>
<evidence type="ECO:0000256" key="5">
    <source>
        <dbReference type="ARBA" id="ARBA00023027"/>
    </source>
</evidence>
<dbReference type="Gene3D" id="3.40.50.720">
    <property type="entry name" value="NAD(P)-binding Rossmann-like Domain"/>
    <property type="match status" value="1"/>
</dbReference>
<keyword evidence="2 6" id="KW-0479">Metal-binding</keyword>
<organism evidence="8 9">
    <name type="scientific">Vineibacter terrae</name>
    <dbReference type="NCBI Taxonomy" id="2586908"/>
    <lineage>
        <taxon>Bacteria</taxon>
        <taxon>Pseudomonadati</taxon>
        <taxon>Pseudomonadota</taxon>
        <taxon>Alphaproteobacteria</taxon>
        <taxon>Hyphomicrobiales</taxon>
        <taxon>Vineibacter</taxon>
    </lineage>
</organism>
<dbReference type="PROSITE" id="PS00059">
    <property type="entry name" value="ADH_ZINC"/>
    <property type="match status" value="1"/>
</dbReference>
<dbReference type="PANTHER" id="PTHR43880:SF12">
    <property type="entry name" value="ALCOHOL DEHYDROGENASE CLASS-3"/>
    <property type="match status" value="1"/>
</dbReference>
<evidence type="ECO:0000313" key="9">
    <source>
        <dbReference type="Proteomes" id="UP000321638"/>
    </source>
</evidence>
<comment type="cofactor">
    <cofactor evidence="1 6">
        <name>Zn(2+)</name>
        <dbReference type="ChEBI" id="CHEBI:29105"/>
    </cofactor>
</comment>
<name>A0A5C8PH43_9HYPH</name>
<evidence type="ECO:0000256" key="2">
    <source>
        <dbReference type="ARBA" id="ARBA00022723"/>
    </source>
</evidence>
<keyword evidence="4" id="KW-0560">Oxidoreductase</keyword>
<dbReference type="GO" id="GO:0008270">
    <property type="term" value="F:zinc ion binding"/>
    <property type="evidence" value="ECO:0007669"/>
    <property type="project" value="InterPro"/>
</dbReference>
<comment type="similarity">
    <text evidence="6">Belongs to the zinc-containing alcohol dehydrogenase family.</text>
</comment>
<dbReference type="SUPFAM" id="SSF50129">
    <property type="entry name" value="GroES-like"/>
    <property type="match status" value="2"/>
</dbReference>
<dbReference type="GO" id="GO:0046294">
    <property type="term" value="P:formaldehyde catabolic process"/>
    <property type="evidence" value="ECO:0007669"/>
    <property type="project" value="TreeGrafter"/>
</dbReference>
<dbReference type="GO" id="GO:0005829">
    <property type="term" value="C:cytosol"/>
    <property type="evidence" value="ECO:0007669"/>
    <property type="project" value="TreeGrafter"/>
</dbReference>
<dbReference type="GO" id="GO:0051903">
    <property type="term" value="F:S-(hydroxymethyl)glutathione dehydrogenase [NAD(P)+] activity"/>
    <property type="evidence" value="ECO:0007669"/>
    <property type="project" value="TreeGrafter"/>
</dbReference>
<comment type="caution">
    <text evidence="8">The sequence shown here is derived from an EMBL/GenBank/DDBJ whole genome shotgun (WGS) entry which is preliminary data.</text>
</comment>
<evidence type="ECO:0000256" key="6">
    <source>
        <dbReference type="RuleBase" id="RU361277"/>
    </source>
</evidence>
<dbReference type="OrthoDB" id="9770544at2"/>
<dbReference type="CDD" id="cd08279">
    <property type="entry name" value="Zn_ADH_class_III"/>
    <property type="match status" value="1"/>
</dbReference>
<evidence type="ECO:0000313" key="8">
    <source>
        <dbReference type="EMBL" id="TXL73157.1"/>
    </source>
</evidence>